<dbReference type="OrthoDB" id="115989at2"/>
<evidence type="ECO:0000313" key="2">
    <source>
        <dbReference type="EMBL" id="TKH15222.1"/>
    </source>
</evidence>
<dbReference type="EMBL" id="SZNT01000029">
    <property type="protein sequence ID" value="TKH15222.1"/>
    <property type="molecule type" value="Genomic_DNA"/>
</dbReference>
<evidence type="ECO:0000259" key="1">
    <source>
        <dbReference type="Pfam" id="PF01243"/>
    </source>
</evidence>
<dbReference type="AlphaFoldDB" id="A0A9X9EU58"/>
<sequence length="191" mass="21445">MAKYFPEMLAEHQNFIKKQHLFFIATAPLDAAGHVNLSPKGYDTLRILSSTEIAYLDLTGSGNETSGHISENARITFMFCAFEGPPMILRLYGSGKVILPETEEWDRMIGHFEMMPGARQIILAKIHKVQTSCGYSVPFMTYSSERETLNRSNMKKGEAELENYLREKNSSTIDGILTPLGKKLSNDSKTT</sequence>
<accession>A0A9X9EU58</accession>
<dbReference type="SUPFAM" id="SSF50475">
    <property type="entry name" value="FMN-binding split barrel"/>
    <property type="match status" value="1"/>
</dbReference>
<organism evidence="2 3">
    <name type="scientific">Peribacillus simplex</name>
    <dbReference type="NCBI Taxonomy" id="1478"/>
    <lineage>
        <taxon>Bacteria</taxon>
        <taxon>Bacillati</taxon>
        <taxon>Bacillota</taxon>
        <taxon>Bacilli</taxon>
        <taxon>Bacillales</taxon>
        <taxon>Bacillaceae</taxon>
        <taxon>Peribacillus</taxon>
    </lineage>
</organism>
<dbReference type="Gene3D" id="2.30.110.10">
    <property type="entry name" value="Electron Transport, Fmn-binding Protein, Chain A"/>
    <property type="match status" value="1"/>
</dbReference>
<dbReference type="Pfam" id="PF01243">
    <property type="entry name" value="PNPOx_N"/>
    <property type="match status" value="1"/>
</dbReference>
<dbReference type="RefSeq" id="WP_137020197.1">
    <property type="nucleotide sequence ID" value="NZ_SZNS01000082.1"/>
</dbReference>
<gene>
    <name evidence="2" type="ORF">FC678_02810</name>
</gene>
<dbReference type="PANTHER" id="PTHR39336:SF1">
    <property type="entry name" value="PYRIDOXAMINE PHOSPHATE OXIDASE FAMILY PROTEIN (AFU_ORTHOLOGUE AFUA_6G11440)"/>
    <property type="match status" value="1"/>
</dbReference>
<evidence type="ECO:0000313" key="3">
    <source>
        <dbReference type="Proteomes" id="UP000309170"/>
    </source>
</evidence>
<protein>
    <submittedName>
        <fullName evidence="2">Pyridoxamine 5'-phosphate oxidase family protein</fullName>
    </submittedName>
</protein>
<dbReference type="Proteomes" id="UP000309170">
    <property type="component" value="Unassembled WGS sequence"/>
</dbReference>
<dbReference type="InterPro" id="IPR011576">
    <property type="entry name" value="Pyridox_Oxase_N"/>
</dbReference>
<dbReference type="InterPro" id="IPR012349">
    <property type="entry name" value="Split_barrel_FMN-bd"/>
</dbReference>
<comment type="caution">
    <text evidence="2">The sequence shown here is derived from an EMBL/GenBank/DDBJ whole genome shotgun (WGS) entry which is preliminary data.</text>
</comment>
<feature type="domain" description="Pyridoxamine 5'-phosphate oxidase N-terminal" evidence="1">
    <location>
        <begin position="10"/>
        <end position="133"/>
    </location>
</feature>
<reference evidence="2 3" key="1">
    <citation type="journal article" date="2019" name="Environ. Microbiol.">
        <title>An active ?-lactamase is a part of an orchestrated cell wall stress resistance network of Bacillus subtilis and related rhizosphere species.</title>
        <authorList>
            <person name="Bucher T."/>
            <person name="Keren-Paz A."/>
            <person name="Hausser J."/>
            <person name="Olender T."/>
            <person name="Cytryn E."/>
            <person name="Kolodkin-Gal I."/>
        </authorList>
    </citation>
    <scope>NUCLEOTIDE SEQUENCE [LARGE SCALE GENOMIC DNA]</scope>
    <source>
        <strain evidence="2 3">I4</strain>
    </source>
</reference>
<dbReference type="PANTHER" id="PTHR39336">
    <property type="entry name" value="PYRIDOXAMINE PHOSPHATE OXIDASE FAMILY PROTEIN (AFU_ORTHOLOGUE AFUA_6G11440)"/>
    <property type="match status" value="1"/>
</dbReference>
<proteinExistence type="predicted"/>
<name>A0A9X9EU58_9BACI</name>